<name>A0A1F5C9V2_9BACT</name>
<sequence length="221" mass="24618">MRRTINPFVEDIIRRGILKTPSIIEAFKSVDRANFVREKALAYIDEPLSIGEGQTISQPTTVAFMLELLQPEAGNKVFEIGFGSGWQTAILAYIVSQNGIQKSKIKNQNLGKVYAVERIKELFEWGTTNIAKYNFIKKGIVEVICGDATKGLAEHAPYDRIIAAAAGASVPESWLKELKVGGRLVTPVGGSIWLYIKRSRDKFDKKEYKGFLFVSLISDES</sequence>
<evidence type="ECO:0000313" key="12">
    <source>
        <dbReference type="EMBL" id="OGD39624.1"/>
    </source>
</evidence>
<evidence type="ECO:0000313" key="13">
    <source>
        <dbReference type="Proteomes" id="UP000177197"/>
    </source>
</evidence>
<dbReference type="SUPFAM" id="SSF53335">
    <property type="entry name" value="S-adenosyl-L-methionine-dependent methyltransferases"/>
    <property type="match status" value="1"/>
</dbReference>
<evidence type="ECO:0000256" key="5">
    <source>
        <dbReference type="ARBA" id="ARBA00022490"/>
    </source>
</evidence>
<keyword evidence="5" id="KW-0963">Cytoplasm</keyword>
<dbReference type="InterPro" id="IPR000682">
    <property type="entry name" value="PCMT"/>
</dbReference>
<dbReference type="AlphaFoldDB" id="A0A1F5C9V2"/>
<evidence type="ECO:0000256" key="10">
    <source>
        <dbReference type="ARBA" id="ARBA00031323"/>
    </source>
</evidence>
<keyword evidence="6 12" id="KW-0489">Methyltransferase</keyword>
<evidence type="ECO:0000256" key="1">
    <source>
        <dbReference type="ARBA" id="ARBA00004496"/>
    </source>
</evidence>
<evidence type="ECO:0000256" key="11">
    <source>
        <dbReference type="ARBA" id="ARBA00031350"/>
    </source>
</evidence>
<proteinExistence type="inferred from homology"/>
<evidence type="ECO:0000256" key="6">
    <source>
        <dbReference type="ARBA" id="ARBA00022603"/>
    </source>
</evidence>
<keyword evidence="8" id="KW-0949">S-adenosyl-L-methionine</keyword>
<dbReference type="Pfam" id="PF01135">
    <property type="entry name" value="PCMT"/>
    <property type="match status" value="1"/>
</dbReference>
<evidence type="ECO:0000256" key="8">
    <source>
        <dbReference type="ARBA" id="ARBA00022691"/>
    </source>
</evidence>
<dbReference type="GO" id="GO:0004719">
    <property type="term" value="F:protein-L-isoaspartate (D-aspartate) O-methyltransferase activity"/>
    <property type="evidence" value="ECO:0007669"/>
    <property type="project" value="UniProtKB-EC"/>
</dbReference>
<dbReference type="Gene3D" id="3.40.50.150">
    <property type="entry name" value="Vaccinia Virus protein VP39"/>
    <property type="match status" value="1"/>
</dbReference>
<comment type="subcellular location">
    <subcellularLocation>
        <location evidence="1">Cytoplasm</location>
    </subcellularLocation>
</comment>
<dbReference type="EC" id="2.1.1.77" evidence="3"/>
<dbReference type="EMBL" id="MEYV01000022">
    <property type="protein sequence ID" value="OGD39624.1"/>
    <property type="molecule type" value="Genomic_DNA"/>
</dbReference>
<dbReference type="Proteomes" id="UP000177197">
    <property type="component" value="Unassembled WGS sequence"/>
</dbReference>
<gene>
    <name evidence="12" type="ORF">A3I30_03955</name>
</gene>
<comment type="caution">
    <text evidence="12">The sequence shown here is derived from an EMBL/GenBank/DDBJ whole genome shotgun (WGS) entry which is preliminary data.</text>
</comment>
<evidence type="ECO:0000256" key="7">
    <source>
        <dbReference type="ARBA" id="ARBA00022679"/>
    </source>
</evidence>
<evidence type="ECO:0000256" key="3">
    <source>
        <dbReference type="ARBA" id="ARBA00011890"/>
    </source>
</evidence>
<evidence type="ECO:0000256" key="2">
    <source>
        <dbReference type="ARBA" id="ARBA00005369"/>
    </source>
</evidence>
<evidence type="ECO:0000256" key="9">
    <source>
        <dbReference type="ARBA" id="ARBA00030757"/>
    </source>
</evidence>
<dbReference type="PANTHER" id="PTHR11579:SF0">
    <property type="entry name" value="PROTEIN-L-ISOASPARTATE(D-ASPARTATE) O-METHYLTRANSFERASE"/>
    <property type="match status" value="1"/>
</dbReference>
<accession>A0A1F5C9V2</accession>
<comment type="similarity">
    <text evidence="2">Belongs to the methyltransferase superfamily. L-isoaspartyl/D-aspartyl protein methyltransferase family.</text>
</comment>
<organism evidence="12 13">
    <name type="scientific">Candidatus Azambacteria bacterium RIFCSPLOWO2_02_FULL_44_14</name>
    <dbReference type="NCBI Taxonomy" id="1797306"/>
    <lineage>
        <taxon>Bacteria</taxon>
        <taxon>Candidatus Azamiibacteriota</taxon>
    </lineage>
</organism>
<evidence type="ECO:0000256" key="4">
    <source>
        <dbReference type="ARBA" id="ARBA00013346"/>
    </source>
</evidence>
<dbReference type="InterPro" id="IPR029063">
    <property type="entry name" value="SAM-dependent_MTases_sf"/>
</dbReference>
<dbReference type="GO" id="GO:0005737">
    <property type="term" value="C:cytoplasm"/>
    <property type="evidence" value="ECO:0007669"/>
    <property type="project" value="UniProtKB-SubCell"/>
</dbReference>
<protein>
    <recommendedName>
        <fullName evidence="4">Protein-L-isoaspartate O-methyltransferase</fullName>
        <ecNumber evidence="3">2.1.1.77</ecNumber>
    </recommendedName>
    <alternativeName>
        <fullName evidence="11">L-isoaspartyl protein carboxyl methyltransferase</fullName>
    </alternativeName>
    <alternativeName>
        <fullName evidence="9">Protein L-isoaspartyl methyltransferase</fullName>
    </alternativeName>
    <alternativeName>
        <fullName evidence="10">Protein-beta-aspartate methyltransferase</fullName>
    </alternativeName>
</protein>
<dbReference type="PANTHER" id="PTHR11579">
    <property type="entry name" value="PROTEIN-L-ISOASPARTATE O-METHYLTRANSFERASE"/>
    <property type="match status" value="1"/>
</dbReference>
<keyword evidence="7 12" id="KW-0808">Transferase</keyword>
<reference evidence="12 13" key="1">
    <citation type="journal article" date="2016" name="Nat. Commun.">
        <title>Thousands of microbial genomes shed light on interconnected biogeochemical processes in an aquifer system.</title>
        <authorList>
            <person name="Anantharaman K."/>
            <person name="Brown C.T."/>
            <person name="Hug L.A."/>
            <person name="Sharon I."/>
            <person name="Castelle C.J."/>
            <person name="Probst A.J."/>
            <person name="Thomas B.C."/>
            <person name="Singh A."/>
            <person name="Wilkins M.J."/>
            <person name="Karaoz U."/>
            <person name="Brodie E.L."/>
            <person name="Williams K.H."/>
            <person name="Hubbard S.S."/>
            <person name="Banfield J.F."/>
        </authorList>
    </citation>
    <scope>NUCLEOTIDE SEQUENCE [LARGE SCALE GENOMIC DNA]</scope>
</reference>
<dbReference type="CDD" id="cd02440">
    <property type="entry name" value="AdoMet_MTases"/>
    <property type="match status" value="1"/>
</dbReference>
<dbReference type="GO" id="GO:0032259">
    <property type="term" value="P:methylation"/>
    <property type="evidence" value="ECO:0007669"/>
    <property type="project" value="UniProtKB-KW"/>
</dbReference>